<proteinExistence type="inferred from homology"/>
<dbReference type="SUPFAM" id="SSF55681">
    <property type="entry name" value="Class II aaRS and biotin synthetases"/>
    <property type="match status" value="1"/>
</dbReference>
<accession>X0UD32</accession>
<dbReference type="InterPro" id="IPR002312">
    <property type="entry name" value="Asp/Asn-tRNA-synth_IIb"/>
</dbReference>
<dbReference type="InterPro" id="IPR029351">
    <property type="entry name" value="GAD_dom"/>
</dbReference>
<keyword evidence="5" id="KW-0648">Protein biosynthesis</keyword>
<dbReference type="SUPFAM" id="SSF55261">
    <property type="entry name" value="GAD domain-like"/>
    <property type="match status" value="1"/>
</dbReference>
<keyword evidence="2" id="KW-0436">Ligase</keyword>
<dbReference type="PANTHER" id="PTHR22594">
    <property type="entry name" value="ASPARTYL/LYSYL-TRNA SYNTHETASE"/>
    <property type="match status" value="1"/>
</dbReference>
<evidence type="ECO:0000313" key="8">
    <source>
        <dbReference type="EMBL" id="GAF86385.1"/>
    </source>
</evidence>
<dbReference type="Pfam" id="PF00152">
    <property type="entry name" value="tRNA-synt_2"/>
    <property type="match status" value="1"/>
</dbReference>
<dbReference type="InterPro" id="IPR004364">
    <property type="entry name" value="Aa-tRNA-synt_II"/>
</dbReference>
<dbReference type="GO" id="GO:0005737">
    <property type="term" value="C:cytoplasm"/>
    <property type="evidence" value="ECO:0007669"/>
    <property type="project" value="InterPro"/>
</dbReference>
<evidence type="ECO:0000256" key="6">
    <source>
        <dbReference type="ARBA" id="ARBA00023146"/>
    </source>
</evidence>
<reference evidence="8" key="1">
    <citation type="journal article" date="2014" name="Front. Microbiol.">
        <title>High frequency of phylogenetically diverse reductive dehalogenase-homologous genes in deep subseafloor sedimentary metagenomes.</title>
        <authorList>
            <person name="Kawai M."/>
            <person name="Futagami T."/>
            <person name="Toyoda A."/>
            <person name="Takaki Y."/>
            <person name="Nishi S."/>
            <person name="Hori S."/>
            <person name="Arai W."/>
            <person name="Tsubouchi T."/>
            <person name="Morono Y."/>
            <person name="Uchiyama I."/>
            <person name="Ito T."/>
            <person name="Fujiyama A."/>
            <person name="Inagaki F."/>
            <person name="Takami H."/>
        </authorList>
    </citation>
    <scope>NUCLEOTIDE SEQUENCE</scope>
    <source>
        <strain evidence="8">Expedition CK06-06</strain>
    </source>
</reference>
<evidence type="ECO:0000256" key="2">
    <source>
        <dbReference type="ARBA" id="ARBA00022598"/>
    </source>
</evidence>
<comment type="caution">
    <text evidence="8">The sequence shown here is derived from an EMBL/GenBank/DDBJ whole genome shotgun (WGS) entry which is preliminary data.</text>
</comment>
<organism evidence="8">
    <name type="scientific">marine sediment metagenome</name>
    <dbReference type="NCBI Taxonomy" id="412755"/>
    <lineage>
        <taxon>unclassified sequences</taxon>
        <taxon>metagenomes</taxon>
        <taxon>ecological metagenomes</taxon>
    </lineage>
</organism>
<dbReference type="PANTHER" id="PTHR22594:SF5">
    <property type="entry name" value="ASPARTATE--TRNA LIGASE, MITOCHONDRIAL"/>
    <property type="match status" value="1"/>
</dbReference>
<dbReference type="InterPro" id="IPR004115">
    <property type="entry name" value="GAD-like_sf"/>
</dbReference>
<keyword evidence="6" id="KW-0030">Aminoacyl-tRNA synthetase</keyword>
<dbReference type="PRINTS" id="PR01042">
    <property type="entry name" value="TRNASYNTHASP"/>
</dbReference>
<evidence type="ECO:0000259" key="7">
    <source>
        <dbReference type="PROSITE" id="PS50862"/>
    </source>
</evidence>
<dbReference type="PROSITE" id="PS50862">
    <property type="entry name" value="AA_TRNA_LIGASE_II"/>
    <property type="match status" value="1"/>
</dbReference>
<dbReference type="GO" id="GO:0004815">
    <property type="term" value="F:aspartate-tRNA ligase activity"/>
    <property type="evidence" value="ECO:0007669"/>
    <property type="project" value="TreeGrafter"/>
</dbReference>
<feature type="domain" description="Aminoacyl-transfer RNA synthetases class-II family profile" evidence="7">
    <location>
        <begin position="1"/>
        <end position="224"/>
    </location>
</feature>
<dbReference type="InterPro" id="IPR045864">
    <property type="entry name" value="aa-tRNA-synth_II/BPL/LPL"/>
</dbReference>
<keyword evidence="4" id="KW-0067">ATP-binding</keyword>
<keyword evidence="3" id="KW-0547">Nucleotide-binding</keyword>
<name>X0UD32_9ZZZZ</name>
<dbReference type="Gene3D" id="3.30.930.10">
    <property type="entry name" value="Bira Bifunctional Protein, Domain 2"/>
    <property type="match status" value="1"/>
</dbReference>
<gene>
    <name evidence="8" type="ORF">S01H1_26843</name>
</gene>
<sequence length="260" mass="29235">KELSRSALDAWVGKAQVLGAKGLLWVRVKSDGKLESPVAKFLPDNFFEQLQAIFPTIAHGSIVFLVAGEYKSTWEILGRLRLALAQEFQLISKDRFDFVWVTDFPLLEYDEDGKRWEAMHHPFTAPQEGWEKLEPSQIKARAYDVILNGVELGGGSIRIHSAQVQKKIFELLGLTKEQVKAKFGFLLEAQELGFPPHGGIALGLDRLLMLLTGTKSIREVIAFPKTARGYDPLMESPTTVSDEQLKEYGLRLLPSKKNKE</sequence>
<feature type="non-terminal residue" evidence="8">
    <location>
        <position position="1"/>
    </location>
</feature>
<dbReference type="GO" id="GO:0005524">
    <property type="term" value="F:ATP binding"/>
    <property type="evidence" value="ECO:0007669"/>
    <property type="project" value="UniProtKB-KW"/>
</dbReference>
<evidence type="ECO:0000256" key="4">
    <source>
        <dbReference type="ARBA" id="ARBA00022840"/>
    </source>
</evidence>
<dbReference type="Pfam" id="PF02938">
    <property type="entry name" value="GAD"/>
    <property type="match status" value="1"/>
</dbReference>
<protein>
    <recommendedName>
        <fullName evidence="7">Aminoacyl-transfer RNA synthetases class-II family profile domain-containing protein</fullName>
    </recommendedName>
</protein>
<evidence type="ECO:0000256" key="3">
    <source>
        <dbReference type="ARBA" id="ARBA00022741"/>
    </source>
</evidence>
<evidence type="ECO:0000256" key="1">
    <source>
        <dbReference type="ARBA" id="ARBA00006303"/>
    </source>
</evidence>
<dbReference type="InterPro" id="IPR006195">
    <property type="entry name" value="aa-tRNA-synth_II"/>
</dbReference>
<comment type="similarity">
    <text evidence="1">Belongs to the class-II aminoacyl-tRNA synthetase family. Type 1 subfamily.</text>
</comment>
<dbReference type="EMBL" id="BARS01016296">
    <property type="protein sequence ID" value="GAF86385.1"/>
    <property type="molecule type" value="Genomic_DNA"/>
</dbReference>
<evidence type="ECO:0000256" key="5">
    <source>
        <dbReference type="ARBA" id="ARBA00022917"/>
    </source>
</evidence>
<dbReference type="GO" id="GO:0006422">
    <property type="term" value="P:aspartyl-tRNA aminoacylation"/>
    <property type="evidence" value="ECO:0007669"/>
    <property type="project" value="TreeGrafter"/>
</dbReference>
<dbReference type="AlphaFoldDB" id="X0UD32"/>